<name>A0A9Q5QU98_9CYAN</name>
<dbReference type="EMBL" id="MTPU01000058">
    <property type="protein sequence ID" value="OPH08436.1"/>
    <property type="molecule type" value="Genomic_DNA"/>
</dbReference>
<feature type="domain" description="LamG-like jellyroll fold" evidence="3">
    <location>
        <begin position="28"/>
        <end position="167"/>
    </location>
</feature>
<gene>
    <name evidence="4" type="ORF">CENA302_15280</name>
</gene>
<evidence type="ECO:0000313" key="5">
    <source>
        <dbReference type="Proteomes" id="UP000190056"/>
    </source>
</evidence>
<dbReference type="InterPro" id="IPR013320">
    <property type="entry name" value="ConA-like_dom_sf"/>
</dbReference>
<dbReference type="Pfam" id="PF13385">
    <property type="entry name" value="Laminin_G_3"/>
    <property type="match status" value="1"/>
</dbReference>
<organism evidence="4 5">
    <name type="scientific">Cylindrospermopsis raciborskii CENA302</name>
    <dbReference type="NCBI Taxonomy" id="1170768"/>
    <lineage>
        <taxon>Bacteria</taxon>
        <taxon>Bacillati</taxon>
        <taxon>Cyanobacteriota</taxon>
        <taxon>Cyanophyceae</taxon>
        <taxon>Nostocales</taxon>
        <taxon>Aphanizomenonaceae</taxon>
        <taxon>Cylindrospermopsis</taxon>
    </lineage>
</organism>
<dbReference type="SUPFAM" id="SSF49899">
    <property type="entry name" value="Concanavalin A-like lectins/glucanases"/>
    <property type="match status" value="1"/>
</dbReference>
<sequence length="263" mass="29163">MSQKLNALCFDGKWNHVVLPPDNSDYSQGITVEAWVWYGSFAQNWSRIVDFGNGQGRNNIVLAHAGTSNSLSFHTFTSTGGYAVEVPNALEIGKWAHVAATIDKSGEAKLYKNGKLIQLIQTKPFRLPDNVERKLNYIGKSNWTNNDGFFQGKMAEVRLWNVARTPEEIEQNMNRRLSGNEAGLVAYYPLNGDANDKTKNARHGIIIGATWQQEELPIQEPNVNQNQTTTQTTTFITPDRLLPKYDAVIVGAGIAGAIRVVGK</sequence>
<evidence type="ECO:0000256" key="1">
    <source>
        <dbReference type="ARBA" id="ARBA00022729"/>
    </source>
</evidence>
<dbReference type="InterPro" id="IPR006558">
    <property type="entry name" value="LamG-like"/>
</dbReference>
<dbReference type="RefSeq" id="WP_079291542.1">
    <property type="nucleotide sequence ID" value="NZ_MTPU01000058.1"/>
</dbReference>
<dbReference type="SMART" id="SM00560">
    <property type="entry name" value="LamGL"/>
    <property type="match status" value="1"/>
</dbReference>
<reference evidence="4 5" key="1">
    <citation type="submission" date="2017-01" db="EMBL/GenBank/DDBJ databases">
        <authorList>
            <person name="Abreu V.A."/>
            <person name="Popin R.V."/>
            <person name="Rigonato J."/>
            <person name="Andreote A.P."/>
            <person name="Schaker P.C."/>
            <person name="Hoff-Risseti C."/>
            <person name="Alvarenga D.O."/>
            <person name="Varani A.M."/>
            <person name="Fiore M.F."/>
        </authorList>
    </citation>
    <scope>NUCLEOTIDE SEQUENCE [LARGE SCALE GENOMIC DNA]</scope>
    <source>
        <strain evidence="4 5">CENA302</strain>
    </source>
</reference>
<evidence type="ECO:0000259" key="3">
    <source>
        <dbReference type="SMART" id="SM00560"/>
    </source>
</evidence>
<protein>
    <recommendedName>
        <fullName evidence="3">LamG-like jellyroll fold domain-containing protein</fullName>
    </recommendedName>
</protein>
<dbReference type="AlphaFoldDB" id="A0A9Q5QU98"/>
<dbReference type="Proteomes" id="UP000190056">
    <property type="component" value="Unassembled WGS sequence"/>
</dbReference>
<comment type="caution">
    <text evidence="4">The sequence shown here is derived from an EMBL/GenBank/DDBJ whole genome shotgun (WGS) entry which is preliminary data.</text>
</comment>
<keyword evidence="1" id="KW-0732">Signal</keyword>
<dbReference type="Gene3D" id="2.60.120.200">
    <property type="match status" value="1"/>
</dbReference>
<evidence type="ECO:0000313" key="4">
    <source>
        <dbReference type="EMBL" id="OPH08436.1"/>
    </source>
</evidence>
<accession>A0A9Q5QU98</accession>
<evidence type="ECO:0000256" key="2">
    <source>
        <dbReference type="ARBA" id="ARBA00023157"/>
    </source>
</evidence>
<proteinExistence type="predicted"/>
<keyword evidence="2" id="KW-1015">Disulfide bond</keyword>